<feature type="site" description="Important for catalytic activity" evidence="7">
    <location>
        <position position="238"/>
    </location>
</feature>
<dbReference type="CDD" id="cd08010">
    <property type="entry name" value="MltG_like"/>
    <property type="match status" value="1"/>
</dbReference>
<keyword evidence="3 7" id="KW-1133">Transmembrane helix</keyword>
<evidence type="ECO:0000256" key="5">
    <source>
        <dbReference type="ARBA" id="ARBA00023239"/>
    </source>
</evidence>
<keyword evidence="2 7" id="KW-0812">Transmembrane</keyword>
<evidence type="ECO:0000256" key="7">
    <source>
        <dbReference type="HAMAP-Rule" id="MF_02065"/>
    </source>
</evidence>
<dbReference type="Proteomes" id="UP001152872">
    <property type="component" value="Unassembled WGS sequence"/>
</dbReference>
<dbReference type="GO" id="GO:0071555">
    <property type="term" value="P:cell wall organization"/>
    <property type="evidence" value="ECO:0007669"/>
    <property type="project" value="UniProtKB-KW"/>
</dbReference>
<keyword evidence="5 7" id="KW-0456">Lyase</keyword>
<accession>A0A9X4RKS4</accession>
<reference evidence="8" key="1">
    <citation type="submission" date="2019-05" db="EMBL/GenBank/DDBJ databases">
        <title>Whole genome sequencing of Pseudanabaena catenata USMAC16.</title>
        <authorList>
            <person name="Khan Z."/>
            <person name="Omar W.M."/>
            <person name="Convey P."/>
            <person name="Merican F."/>
            <person name="Najimudin N."/>
        </authorList>
    </citation>
    <scope>NUCLEOTIDE SEQUENCE</scope>
    <source>
        <strain evidence="8">USMAC16</strain>
    </source>
</reference>
<dbReference type="Gene3D" id="3.30.1490.480">
    <property type="entry name" value="Endolytic murein transglycosylase"/>
    <property type="match status" value="1"/>
</dbReference>
<keyword evidence="1 7" id="KW-1003">Cell membrane</keyword>
<dbReference type="NCBIfam" id="TIGR00247">
    <property type="entry name" value="endolytic transglycosylase MltG"/>
    <property type="match status" value="1"/>
</dbReference>
<evidence type="ECO:0000313" key="8">
    <source>
        <dbReference type="EMBL" id="MDG3494174.1"/>
    </source>
</evidence>
<comment type="function">
    <text evidence="7">Functions as a peptidoglycan terminase that cleaves nascent peptidoglycan strands endolytically to terminate their elongation.</text>
</comment>
<evidence type="ECO:0000256" key="6">
    <source>
        <dbReference type="ARBA" id="ARBA00023316"/>
    </source>
</evidence>
<dbReference type="GO" id="GO:0008932">
    <property type="term" value="F:lytic endotransglycosylase activity"/>
    <property type="evidence" value="ECO:0007669"/>
    <property type="project" value="UniProtKB-UniRule"/>
</dbReference>
<dbReference type="Gene3D" id="3.30.160.60">
    <property type="entry name" value="Classic Zinc Finger"/>
    <property type="match status" value="1"/>
</dbReference>
<dbReference type="EC" id="4.2.2.29" evidence="7"/>
<protein>
    <recommendedName>
        <fullName evidence="7">Endolytic murein transglycosylase</fullName>
        <ecNumber evidence="7">4.2.2.29</ecNumber>
    </recommendedName>
    <alternativeName>
        <fullName evidence="7">Peptidoglycan lytic transglycosylase</fullName>
    </alternativeName>
    <alternativeName>
        <fullName evidence="7">Peptidoglycan polymerization terminase</fullName>
    </alternativeName>
</protein>
<keyword evidence="6 7" id="KW-0961">Cell wall biogenesis/degradation</keyword>
<gene>
    <name evidence="7 8" type="primary">mltG</name>
    <name evidence="8" type="ORF">FEV09_06340</name>
</gene>
<sequence>MSSAQKMPKKSSNWLFYGIAIPATILFTGLVSSSWWIWASAAPSSFGIKVRLTISEGMPTQAIAQELESAGIIRSSLALRLWLQWQSLRGNDSVALKSGTYDLTTNQSLQEVVAQIQTTKSAEVRFTVPEGWTIAQMADLFEKQGFFSAKDFVAAAQRTSPKRRSWLPEDIPSLEGFLFPDTYQILPSEATPDRIINLMLDRFEQVALPVYQESQSGKPKVKVSLKDWVTLASIVEKEAVIDTERRLISGVFWNRLKQNKRLESDPTVEYGLNIRQTPENPLTLEQVRTASPYNTYLNEGLPPGAIASVGLASLKATLDPATTDYLFFVAKYDGSHVFSRTLEDHEKALQAIDKKIQQKAPKQ</sequence>
<comment type="caution">
    <text evidence="8">The sequence shown here is derived from an EMBL/GenBank/DDBJ whole genome shotgun (WGS) entry which is preliminary data.</text>
</comment>
<comment type="similarity">
    <text evidence="7">Belongs to the transglycosylase MltG family.</text>
</comment>
<dbReference type="RefSeq" id="WP_173400651.1">
    <property type="nucleotide sequence ID" value="NZ_VBTY01000035.1"/>
</dbReference>
<dbReference type="HAMAP" id="MF_02065">
    <property type="entry name" value="MltG"/>
    <property type="match status" value="1"/>
</dbReference>
<evidence type="ECO:0000256" key="1">
    <source>
        <dbReference type="ARBA" id="ARBA00022475"/>
    </source>
</evidence>
<evidence type="ECO:0000256" key="4">
    <source>
        <dbReference type="ARBA" id="ARBA00023136"/>
    </source>
</evidence>
<keyword evidence="4 7" id="KW-0472">Membrane</keyword>
<feature type="transmembrane region" description="Helical" evidence="7">
    <location>
        <begin position="14"/>
        <end position="38"/>
    </location>
</feature>
<evidence type="ECO:0000313" key="9">
    <source>
        <dbReference type="Proteomes" id="UP001152872"/>
    </source>
</evidence>
<dbReference type="AlphaFoldDB" id="A0A9X4RKS4"/>
<dbReference type="GO" id="GO:0009252">
    <property type="term" value="P:peptidoglycan biosynthetic process"/>
    <property type="evidence" value="ECO:0007669"/>
    <property type="project" value="UniProtKB-UniRule"/>
</dbReference>
<keyword evidence="9" id="KW-1185">Reference proteome</keyword>
<evidence type="ECO:0000256" key="2">
    <source>
        <dbReference type="ARBA" id="ARBA00022692"/>
    </source>
</evidence>
<dbReference type="InterPro" id="IPR003770">
    <property type="entry name" value="MLTG-like"/>
</dbReference>
<comment type="catalytic activity">
    <reaction evidence="7">
        <text>a peptidoglycan chain = a peptidoglycan chain with N-acetyl-1,6-anhydromuramyl-[peptide] at the reducing end + a peptidoglycan chain with N-acetylglucosamine at the non-reducing end.</text>
        <dbReference type="EC" id="4.2.2.29"/>
    </reaction>
</comment>
<organism evidence="8 9">
    <name type="scientific">Pseudanabaena catenata USMAC16</name>
    <dbReference type="NCBI Taxonomy" id="1855837"/>
    <lineage>
        <taxon>Bacteria</taxon>
        <taxon>Bacillati</taxon>
        <taxon>Cyanobacteriota</taxon>
        <taxon>Cyanophyceae</taxon>
        <taxon>Pseudanabaenales</taxon>
        <taxon>Pseudanabaenaceae</taxon>
        <taxon>Pseudanabaena</taxon>
    </lineage>
</organism>
<dbReference type="PANTHER" id="PTHR30518:SF2">
    <property type="entry name" value="ENDOLYTIC MUREIN TRANSGLYCOSYLASE"/>
    <property type="match status" value="1"/>
</dbReference>
<name>A0A9X4RKS4_9CYAN</name>
<evidence type="ECO:0000256" key="3">
    <source>
        <dbReference type="ARBA" id="ARBA00022989"/>
    </source>
</evidence>
<dbReference type="GO" id="GO:0005886">
    <property type="term" value="C:plasma membrane"/>
    <property type="evidence" value="ECO:0007669"/>
    <property type="project" value="UniProtKB-SubCell"/>
</dbReference>
<dbReference type="PANTHER" id="PTHR30518">
    <property type="entry name" value="ENDOLYTIC MUREIN TRANSGLYCOSYLASE"/>
    <property type="match status" value="1"/>
</dbReference>
<proteinExistence type="inferred from homology"/>
<dbReference type="EMBL" id="VBTY01000035">
    <property type="protein sequence ID" value="MDG3494174.1"/>
    <property type="molecule type" value="Genomic_DNA"/>
</dbReference>
<comment type="subcellular location">
    <subcellularLocation>
        <location evidence="7">Cell membrane</location>
        <topology evidence="7">Single-pass membrane protein</topology>
    </subcellularLocation>
</comment>
<dbReference type="Pfam" id="PF02618">
    <property type="entry name" value="YceG"/>
    <property type="match status" value="1"/>
</dbReference>